<protein>
    <submittedName>
        <fullName evidence="2">DUF2057 domain-containing protein</fullName>
    </submittedName>
</protein>
<sequence>MKTTLLNKAFVGATLIMSTIAISVTATAATLKGTDTLNVVSINGKATKAFKPVQLPEGKVLVEVKYQDLFSYRADDSGTWVKSEPLFFTLDVAPQSNYQINTPTKLVSEADARRFIKNPSIQLSVDGAEPRQLPLQNHSQLMADMLVSHPSK</sequence>
<evidence type="ECO:0000313" key="2">
    <source>
        <dbReference type="EMBL" id="QDZ92723.1"/>
    </source>
</evidence>
<dbReference type="RefSeq" id="WP_208660518.1">
    <property type="nucleotide sequence ID" value="NZ_CP031775.2"/>
</dbReference>
<organism evidence="2 3">
    <name type="scientific">Shewanella decolorationis</name>
    <dbReference type="NCBI Taxonomy" id="256839"/>
    <lineage>
        <taxon>Bacteria</taxon>
        <taxon>Pseudomonadati</taxon>
        <taxon>Pseudomonadota</taxon>
        <taxon>Gammaproteobacteria</taxon>
        <taxon>Alteromonadales</taxon>
        <taxon>Shewanellaceae</taxon>
        <taxon>Shewanella</taxon>
    </lineage>
</organism>
<keyword evidence="1" id="KW-0732">Signal</keyword>
<dbReference type="KEGG" id="sdeo:D0436_20880"/>
<feature type="chain" id="PRO_5022659355" evidence="1">
    <location>
        <begin position="29"/>
        <end position="152"/>
    </location>
</feature>
<dbReference type="Proteomes" id="UP000321124">
    <property type="component" value="Chromosome"/>
</dbReference>
<proteinExistence type="predicted"/>
<evidence type="ECO:0000313" key="3">
    <source>
        <dbReference type="Proteomes" id="UP000321124"/>
    </source>
</evidence>
<dbReference type="Pfam" id="PF09829">
    <property type="entry name" value="DUF2057"/>
    <property type="match status" value="1"/>
</dbReference>
<dbReference type="EMBL" id="CP031775">
    <property type="protein sequence ID" value="QDZ92723.1"/>
    <property type="molecule type" value="Genomic_DNA"/>
</dbReference>
<name>A0A5B8R1B0_9GAMM</name>
<evidence type="ECO:0000256" key="1">
    <source>
        <dbReference type="SAM" id="SignalP"/>
    </source>
</evidence>
<gene>
    <name evidence="2" type="ORF">D0436_20880</name>
</gene>
<feature type="signal peptide" evidence="1">
    <location>
        <begin position="1"/>
        <end position="28"/>
    </location>
</feature>
<accession>A0A5B8R1B0</accession>
<reference evidence="2 3" key="1">
    <citation type="journal article" date="2019" name="Ecotoxicol. Environ. Saf.">
        <title>Microbial characterization of heavy metal resistant bacterial strains isolated from an electroplating wastewater treatment plant.</title>
        <authorList>
            <person name="Cai X."/>
            <person name="Zheng X."/>
            <person name="Zhang D."/>
            <person name="Iqbal W."/>
            <person name="Liu C."/>
            <person name="Yang B."/>
            <person name="Zhao X."/>
            <person name="Lu X."/>
            <person name="Mao Y."/>
        </authorList>
    </citation>
    <scope>NUCLEOTIDE SEQUENCE [LARGE SCALE GENOMIC DNA]</scope>
    <source>
        <strain evidence="2 3">Ni1-3</strain>
    </source>
</reference>
<dbReference type="AlphaFoldDB" id="A0A5B8R1B0"/>
<dbReference type="InterPro" id="IPR018635">
    <property type="entry name" value="UPF0319"/>
</dbReference>